<dbReference type="SUPFAM" id="SSF51735">
    <property type="entry name" value="NAD(P)-binding Rossmann-fold domains"/>
    <property type="match status" value="1"/>
</dbReference>
<dbReference type="InterPro" id="IPR051203">
    <property type="entry name" value="Polysaccharide_Synthase-Rel"/>
</dbReference>
<dbReference type="RefSeq" id="WP_188216004.1">
    <property type="nucleotide sequence ID" value="NZ_BAABGH010000005.1"/>
</dbReference>
<evidence type="ECO:0000313" key="4">
    <source>
        <dbReference type="Proteomes" id="UP000602057"/>
    </source>
</evidence>
<dbReference type="Pfam" id="PF02719">
    <property type="entry name" value="Polysacc_synt_2"/>
    <property type="match status" value="1"/>
</dbReference>
<proteinExistence type="inferred from homology"/>
<evidence type="ECO:0000256" key="1">
    <source>
        <dbReference type="ARBA" id="ARBA00007430"/>
    </source>
</evidence>
<dbReference type="PANTHER" id="PTHR43318:SF1">
    <property type="entry name" value="POLYSACCHARIDE BIOSYNTHESIS PROTEIN EPSC-RELATED"/>
    <property type="match status" value="1"/>
</dbReference>
<evidence type="ECO:0000259" key="2">
    <source>
        <dbReference type="Pfam" id="PF02719"/>
    </source>
</evidence>
<dbReference type="AlphaFoldDB" id="A0A8J6Q6C1"/>
<accession>A0A8J6Q6C1</accession>
<dbReference type="Gene3D" id="3.40.50.720">
    <property type="entry name" value="NAD(P)-binding Rossmann-like Domain"/>
    <property type="match status" value="1"/>
</dbReference>
<feature type="domain" description="Polysaccharide biosynthesis protein CapD-like" evidence="2">
    <location>
        <begin position="39"/>
        <end position="318"/>
    </location>
</feature>
<sequence>MKSTIDYYIDQLINHTNLFDSNINTFDSEKTLDFTNEVILITGAAGTIGEELFRQLTGCQYQKIILVDIAESALYNLSIEFQKQITDAIVFKVANLNDFASIKHIFETYKPTMVFHCAAYKHVPLMEVNPYEAVKTNILATKELADLSTKHQVETFVFISSDKAVEPTSIMGMTKNIAEQYLNNITSDPKTKFTITRFGNILGSSGSVLPVFLKQIELNLPVTITSKDMTRFFIGKQKACQLILESTRIKNLKNNTLIFSKSQPVKISDLAKSVISISKKENLTIEVTGIRSGEKMHETMISVNETLAFTEHPDIFLIEDKKKSAKKIADFKSLENITPNLSTQEVESILRAFL</sequence>
<gene>
    <name evidence="3" type="ORF">ICJ84_08680</name>
</gene>
<dbReference type="PANTHER" id="PTHR43318">
    <property type="entry name" value="UDP-N-ACETYLGLUCOSAMINE 4,6-DEHYDRATASE"/>
    <property type="match status" value="1"/>
</dbReference>
<dbReference type="EMBL" id="JACVXC010000003">
    <property type="protein sequence ID" value="MBD0835508.1"/>
    <property type="molecule type" value="Genomic_DNA"/>
</dbReference>
<dbReference type="Proteomes" id="UP000602057">
    <property type="component" value="Unassembled WGS sequence"/>
</dbReference>
<name>A0A8J6Q6C1_9FLAO</name>
<evidence type="ECO:0000313" key="3">
    <source>
        <dbReference type="EMBL" id="MBD0835508.1"/>
    </source>
</evidence>
<reference evidence="3" key="2">
    <citation type="submission" date="2020-09" db="EMBL/GenBank/DDBJ databases">
        <authorList>
            <person name="Wu Z."/>
        </authorList>
    </citation>
    <scope>NUCLEOTIDE SEQUENCE</scope>
    <source>
        <strain evidence="3">SC17</strain>
    </source>
</reference>
<dbReference type="InterPro" id="IPR036291">
    <property type="entry name" value="NAD(P)-bd_dom_sf"/>
</dbReference>
<dbReference type="InterPro" id="IPR003869">
    <property type="entry name" value="Polysac_CapD-like"/>
</dbReference>
<comment type="similarity">
    <text evidence="1">Belongs to the polysaccharide synthase family.</text>
</comment>
<keyword evidence="4" id="KW-1185">Reference proteome</keyword>
<organism evidence="3 4">
    <name type="scientific">Aestuariibaculum suncheonense</name>
    <dbReference type="NCBI Taxonomy" id="1028745"/>
    <lineage>
        <taxon>Bacteria</taxon>
        <taxon>Pseudomonadati</taxon>
        <taxon>Bacteroidota</taxon>
        <taxon>Flavobacteriia</taxon>
        <taxon>Flavobacteriales</taxon>
        <taxon>Flavobacteriaceae</taxon>
    </lineage>
</organism>
<protein>
    <submittedName>
        <fullName evidence="3">Polysaccharide biosynthesis protein</fullName>
    </submittedName>
</protein>
<comment type="caution">
    <text evidence="3">The sequence shown here is derived from an EMBL/GenBank/DDBJ whole genome shotgun (WGS) entry which is preliminary data.</text>
</comment>
<reference evidence="3" key="1">
    <citation type="journal article" date="2013" name="Int. J. Syst. Evol. Microbiol.">
        <title>Aestuariibaculum suncheonense gen. nov., sp. nov., a marine bacterium of the family Flavobacteriaceae isolated from a tidal flat and emended descriptions of the genera Gaetbulibacter and Tamlana.</title>
        <authorList>
            <person name="Jeong S.H."/>
            <person name="Park M.S."/>
            <person name="Jin H.M."/>
            <person name="Lee K."/>
            <person name="Park W."/>
            <person name="Jeon C.O."/>
        </authorList>
    </citation>
    <scope>NUCLEOTIDE SEQUENCE</scope>
    <source>
        <strain evidence="3">SC17</strain>
    </source>
</reference>